<protein>
    <submittedName>
        <fullName evidence="1">Uncharacterized protein</fullName>
    </submittedName>
</protein>
<sequence>MARAARLLLWELPRSARRSPCAPRNASVRLCAEWGSLAVMQATHSSLCRFSDRERADAGGGVIKNRSRHVGEVRA</sequence>
<dbReference type="EMBL" id="FMJC01000002">
    <property type="protein sequence ID" value="SCM72986.1"/>
    <property type="molecule type" value="Genomic_DNA"/>
</dbReference>
<evidence type="ECO:0000313" key="1">
    <source>
        <dbReference type="EMBL" id="SCM72986.1"/>
    </source>
</evidence>
<dbReference type="AlphaFoldDB" id="A0A212L629"/>
<gene>
    <name evidence="1" type="ORF">KL86DES1_20959</name>
    <name evidence="2" type="ORF">KL86DES1_20961</name>
</gene>
<organism evidence="1">
    <name type="scientific">uncultured Desulfovibrio sp</name>
    <dbReference type="NCBI Taxonomy" id="167968"/>
    <lineage>
        <taxon>Bacteria</taxon>
        <taxon>Pseudomonadati</taxon>
        <taxon>Thermodesulfobacteriota</taxon>
        <taxon>Desulfovibrionia</taxon>
        <taxon>Desulfovibrionales</taxon>
        <taxon>Desulfovibrionaceae</taxon>
        <taxon>Desulfovibrio</taxon>
        <taxon>environmental samples</taxon>
    </lineage>
</organism>
<name>A0A212L629_9BACT</name>
<dbReference type="EMBL" id="FMJC01000002">
    <property type="protein sequence ID" value="SCM72989.1"/>
    <property type="molecule type" value="Genomic_DNA"/>
</dbReference>
<proteinExistence type="predicted"/>
<accession>A0A212L629</accession>
<evidence type="ECO:0000313" key="2">
    <source>
        <dbReference type="EMBL" id="SCM72989.1"/>
    </source>
</evidence>
<reference evidence="1" key="1">
    <citation type="submission" date="2016-08" db="EMBL/GenBank/DDBJ databases">
        <authorList>
            <person name="Seilhamer J.J."/>
        </authorList>
    </citation>
    <scope>NUCLEOTIDE SEQUENCE</scope>
    <source>
        <strain evidence="1">86-1</strain>
    </source>
</reference>